<dbReference type="Pfam" id="PF07963">
    <property type="entry name" value="N_methyl"/>
    <property type="match status" value="1"/>
</dbReference>
<dbReference type="GO" id="GO:0007155">
    <property type="term" value="P:cell adhesion"/>
    <property type="evidence" value="ECO:0007669"/>
    <property type="project" value="InterPro"/>
</dbReference>
<keyword evidence="6" id="KW-1185">Reference proteome</keyword>
<dbReference type="RefSeq" id="WP_145648777.1">
    <property type="nucleotide sequence ID" value="NZ_VLLB01000003.1"/>
</dbReference>
<dbReference type="EMBL" id="VLLB01000003">
    <property type="protein sequence ID" value="TWI66119.1"/>
    <property type="molecule type" value="Genomic_DNA"/>
</dbReference>
<dbReference type="Pfam" id="PF00114">
    <property type="entry name" value="Pilin"/>
    <property type="match status" value="1"/>
</dbReference>
<accession>A0A562RAL3</accession>
<evidence type="ECO:0000313" key="6">
    <source>
        <dbReference type="Proteomes" id="UP000318431"/>
    </source>
</evidence>
<dbReference type="SUPFAM" id="SSF54523">
    <property type="entry name" value="Pili subunits"/>
    <property type="match status" value="1"/>
</dbReference>
<dbReference type="Gene3D" id="3.30.700.10">
    <property type="entry name" value="Glycoprotein, Type 4 Pilin"/>
    <property type="match status" value="1"/>
</dbReference>
<organism evidence="5 6">
    <name type="scientific">Pseudoduganella lurida</name>
    <dbReference type="NCBI Taxonomy" id="1036180"/>
    <lineage>
        <taxon>Bacteria</taxon>
        <taxon>Pseudomonadati</taxon>
        <taxon>Pseudomonadota</taxon>
        <taxon>Betaproteobacteria</taxon>
        <taxon>Burkholderiales</taxon>
        <taxon>Oxalobacteraceae</taxon>
        <taxon>Telluria group</taxon>
        <taxon>Pseudoduganella</taxon>
    </lineage>
</organism>
<keyword evidence="4" id="KW-0812">Transmembrane</keyword>
<comment type="caution">
    <text evidence="5">The sequence shown here is derived from an EMBL/GenBank/DDBJ whole genome shotgun (WGS) entry which is preliminary data.</text>
</comment>
<dbReference type="InterPro" id="IPR001082">
    <property type="entry name" value="Pilin"/>
</dbReference>
<dbReference type="InterPro" id="IPR045584">
    <property type="entry name" value="Pilin-like"/>
</dbReference>
<name>A0A562RAL3_9BURK</name>
<evidence type="ECO:0000256" key="2">
    <source>
        <dbReference type="ARBA" id="ARBA00022481"/>
    </source>
</evidence>
<gene>
    <name evidence="5" type="ORF">IP91_01930</name>
</gene>
<evidence type="ECO:0000313" key="5">
    <source>
        <dbReference type="EMBL" id="TWI66119.1"/>
    </source>
</evidence>
<keyword evidence="2" id="KW-0488">Methylation</keyword>
<proteinExistence type="inferred from homology"/>
<reference evidence="5 6" key="1">
    <citation type="journal article" date="2015" name="Stand. Genomic Sci.">
        <title>Genomic Encyclopedia of Bacterial and Archaeal Type Strains, Phase III: the genomes of soil and plant-associated and newly described type strains.</title>
        <authorList>
            <person name="Whitman W.B."/>
            <person name="Woyke T."/>
            <person name="Klenk H.P."/>
            <person name="Zhou Y."/>
            <person name="Lilburn T.G."/>
            <person name="Beck B.J."/>
            <person name="De Vos P."/>
            <person name="Vandamme P."/>
            <person name="Eisen J.A."/>
            <person name="Garrity G."/>
            <person name="Hugenholtz P."/>
            <person name="Kyrpides N.C."/>
        </authorList>
    </citation>
    <scope>NUCLEOTIDE SEQUENCE [LARGE SCALE GENOMIC DNA]</scope>
    <source>
        <strain evidence="5 6">CGMCC 1.10822</strain>
    </source>
</reference>
<dbReference type="PANTHER" id="PTHR30093">
    <property type="entry name" value="GENERAL SECRETION PATHWAY PROTEIN G"/>
    <property type="match status" value="1"/>
</dbReference>
<evidence type="ECO:0000256" key="1">
    <source>
        <dbReference type="ARBA" id="ARBA00005233"/>
    </source>
</evidence>
<dbReference type="AlphaFoldDB" id="A0A562RAL3"/>
<protein>
    <submittedName>
        <fullName evidence="5">Type IV pilus assembly protein PilA</fullName>
    </submittedName>
</protein>
<dbReference type="NCBIfam" id="TIGR02532">
    <property type="entry name" value="IV_pilin_GFxxxE"/>
    <property type="match status" value="1"/>
</dbReference>
<dbReference type="Proteomes" id="UP000318431">
    <property type="component" value="Unassembled WGS sequence"/>
</dbReference>
<dbReference type="InterPro" id="IPR012902">
    <property type="entry name" value="N_methyl_site"/>
</dbReference>
<feature type="transmembrane region" description="Helical" evidence="4">
    <location>
        <begin position="12"/>
        <end position="38"/>
    </location>
</feature>
<dbReference type="PANTHER" id="PTHR30093:SF34">
    <property type="entry name" value="PREPILIN PEPTIDASE-DEPENDENT PROTEIN D"/>
    <property type="match status" value="1"/>
</dbReference>
<dbReference type="PROSITE" id="PS00409">
    <property type="entry name" value="PROKAR_NTER_METHYL"/>
    <property type="match status" value="1"/>
</dbReference>
<keyword evidence="4" id="KW-1133">Transmembrane helix</keyword>
<keyword evidence="4" id="KW-0472">Membrane</keyword>
<sequence>MKSIKSLNQKAQAGFTLIELMIVVAIIGILAAVAIPAYQNYVKRAAYSEVVSQMSPYKLAVEEAYQNGNTLASMSAATGGGAVTGGLIATPAASTSGVFNSLAIAANGIITATPNATKGIAATDTCVLTPTTAGGDAGSGTDRLRWAYSGACVDKGYVKN</sequence>
<dbReference type="OrthoDB" id="8607132at2"/>
<dbReference type="GO" id="GO:0043107">
    <property type="term" value="P:type IV pilus-dependent motility"/>
    <property type="evidence" value="ECO:0007669"/>
    <property type="project" value="TreeGrafter"/>
</dbReference>
<keyword evidence="3" id="KW-0281">Fimbrium</keyword>
<evidence type="ECO:0000256" key="3">
    <source>
        <dbReference type="RuleBase" id="RU000389"/>
    </source>
</evidence>
<dbReference type="GO" id="GO:0044096">
    <property type="term" value="C:type IV pilus"/>
    <property type="evidence" value="ECO:0007669"/>
    <property type="project" value="TreeGrafter"/>
</dbReference>
<comment type="similarity">
    <text evidence="1 3">Belongs to the N-Me-Phe pilin family.</text>
</comment>
<evidence type="ECO:0000256" key="4">
    <source>
        <dbReference type="SAM" id="Phobius"/>
    </source>
</evidence>